<dbReference type="Proteomes" id="UP001497744">
    <property type="component" value="Unassembled WGS sequence"/>
</dbReference>
<comment type="caution">
    <text evidence="1">The sequence shown here is derived from an EMBL/GenBank/DDBJ whole genome shotgun (WGS) entry which is preliminary data.</text>
</comment>
<keyword evidence="2" id="KW-1185">Reference proteome</keyword>
<evidence type="ECO:0000313" key="1">
    <source>
        <dbReference type="EMBL" id="GIX60768.1"/>
    </source>
</evidence>
<dbReference type="AlphaFoldDB" id="A0AAV4LM43"/>
<organism evidence="1 2">
    <name type="scientific">Babesia caballi</name>
    <dbReference type="NCBI Taxonomy" id="5871"/>
    <lineage>
        <taxon>Eukaryota</taxon>
        <taxon>Sar</taxon>
        <taxon>Alveolata</taxon>
        <taxon>Apicomplexa</taxon>
        <taxon>Aconoidasida</taxon>
        <taxon>Piroplasmida</taxon>
        <taxon>Babesiidae</taxon>
        <taxon>Babesia</taxon>
    </lineage>
</organism>
<reference evidence="1 2" key="1">
    <citation type="submission" date="2021-06" db="EMBL/GenBank/DDBJ databases">
        <title>Genome sequence of Babesia caballi.</title>
        <authorList>
            <person name="Yamagishi J."/>
            <person name="Kidaka T."/>
            <person name="Ochi A."/>
        </authorList>
    </citation>
    <scope>NUCLEOTIDE SEQUENCE [LARGE SCALE GENOMIC DNA]</scope>
    <source>
        <strain evidence="1">USDA-D6B2</strain>
    </source>
</reference>
<protein>
    <submittedName>
        <fullName evidence="1">Polyprotein</fullName>
    </submittedName>
</protein>
<sequence>MEKPQISISQPLRFTFCTDRFLSRGEAGRACSAGAIGDTLRVHPDSAPARYGSVDCRAVLVHIRLGQPQRLRAQHRELDQHDAGRVTQYQPPEVAQQRDQRDERHMQVEGWLLRERVQHPLHRPDELGEVLHRLHLHRLRRRLRGRLRQRYPEYLQQLALDPRPEREVIRPADVEEVDGRLEVRLEEEVRMPVPQPRQPASP</sequence>
<dbReference type="EMBL" id="BPLF01000001">
    <property type="protein sequence ID" value="GIX60768.1"/>
    <property type="molecule type" value="Genomic_DNA"/>
</dbReference>
<evidence type="ECO:0000313" key="2">
    <source>
        <dbReference type="Proteomes" id="UP001497744"/>
    </source>
</evidence>
<dbReference type="RefSeq" id="XP_067712839.1">
    <property type="nucleotide sequence ID" value="XM_067856738.1"/>
</dbReference>
<gene>
    <name evidence="1" type="ORF">BcabD6B2_02030</name>
</gene>
<accession>A0AAV4LM43</accession>
<dbReference type="GeneID" id="94192251"/>
<name>A0AAV4LM43_BABCB</name>
<proteinExistence type="predicted"/>